<dbReference type="PANTHER" id="PTHR44858:SF1">
    <property type="entry name" value="UDP-N-ACETYLGLUCOSAMINE--PEPTIDE N-ACETYLGLUCOSAMINYLTRANSFERASE SPINDLY-RELATED"/>
    <property type="match status" value="1"/>
</dbReference>
<evidence type="ECO:0000256" key="2">
    <source>
        <dbReference type="ARBA" id="ARBA00022803"/>
    </source>
</evidence>
<evidence type="ECO:0000313" key="4">
    <source>
        <dbReference type="EMBL" id="MFD2115935.1"/>
    </source>
</evidence>
<feature type="repeat" description="TPR" evidence="3">
    <location>
        <begin position="118"/>
        <end position="151"/>
    </location>
</feature>
<evidence type="ECO:0000256" key="1">
    <source>
        <dbReference type="ARBA" id="ARBA00022737"/>
    </source>
</evidence>
<dbReference type="InterPro" id="IPR050498">
    <property type="entry name" value="Ycf3"/>
</dbReference>
<dbReference type="Proteomes" id="UP001597362">
    <property type="component" value="Unassembled WGS sequence"/>
</dbReference>
<accession>A0ABW4YJW9</accession>
<dbReference type="PANTHER" id="PTHR44858">
    <property type="entry name" value="TETRATRICOPEPTIDE REPEAT PROTEIN 6"/>
    <property type="match status" value="1"/>
</dbReference>
<dbReference type="InterPro" id="IPR011990">
    <property type="entry name" value="TPR-like_helical_dom_sf"/>
</dbReference>
<feature type="repeat" description="TPR" evidence="3">
    <location>
        <begin position="3"/>
        <end position="36"/>
    </location>
</feature>
<name>A0ABW4YJW9_9BACL</name>
<dbReference type="RefSeq" id="WP_377771605.1">
    <property type="nucleotide sequence ID" value="NZ_JBHUHO010000029.1"/>
</dbReference>
<evidence type="ECO:0000313" key="5">
    <source>
        <dbReference type="Proteomes" id="UP001597362"/>
    </source>
</evidence>
<evidence type="ECO:0000256" key="3">
    <source>
        <dbReference type="PROSITE-ProRule" id="PRU00339"/>
    </source>
</evidence>
<gene>
    <name evidence="4" type="ORF">ACFSJH_09390</name>
</gene>
<protein>
    <submittedName>
        <fullName evidence="4">Tetratricopeptide repeat protein</fullName>
    </submittedName>
</protein>
<dbReference type="InterPro" id="IPR019734">
    <property type="entry name" value="TPR_rpt"/>
</dbReference>
<keyword evidence="2 3" id="KW-0802">TPR repeat</keyword>
<proteinExistence type="predicted"/>
<dbReference type="SMART" id="SM00028">
    <property type="entry name" value="TPR"/>
    <property type="match status" value="3"/>
</dbReference>
<sequence>MDGAACVQRAYHYILQNDFESAIAWFERAIALEPSNADFYYLCSISCTRSRKWQKAKDYASTALKLEPHNEKYHYQLKVSEANLLYEQAKGYIGQKPPALKQAAILLEKAVISDALHFEVRYTLSLVYNELGQWELAYLHASEALKLSPDHRTLQRLIVDLKQKL</sequence>
<dbReference type="EMBL" id="JBHUHO010000029">
    <property type="protein sequence ID" value="MFD2115935.1"/>
    <property type="molecule type" value="Genomic_DNA"/>
</dbReference>
<comment type="caution">
    <text evidence="4">The sequence shown here is derived from an EMBL/GenBank/DDBJ whole genome shotgun (WGS) entry which is preliminary data.</text>
</comment>
<dbReference type="PROSITE" id="PS50005">
    <property type="entry name" value="TPR"/>
    <property type="match status" value="2"/>
</dbReference>
<dbReference type="Pfam" id="PF13414">
    <property type="entry name" value="TPR_11"/>
    <property type="match status" value="1"/>
</dbReference>
<dbReference type="Gene3D" id="1.25.40.10">
    <property type="entry name" value="Tetratricopeptide repeat domain"/>
    <property type="match status" value="2"/>
</dbReference>
<dbReference type="SUPFAM" id="SSF48452">
    <property type="entry name" value="TPR-like"/>
    <property type="match status" value="1"/>
</dbReference>
<organism evidence="4 5">
    <name type="scientific">Paenibacillus yanchengensis</name>
    <dbReference type="NCBI Taxonomy" id="2035833"/>
    <lineage>
        <taxon>Bacteria</taxon>
        <taxon>Bacillati</taxon>
        <taxon>Bacillota</taxon>
        <taxon>Bacilli</taxon>
        <taxon>Bacillales</taxon>
        <taxon>Paenibacillaceae</taxon>
        <taxon>Paenibacillus</taxon>
    </lineage>
</organism>
<keyword evidence="5" id="KW-1185">Reference proteome</keyword>
<reference evidence="5" key="1">
    <citation type="journal article" date="2019" name="Int. J. Syst. Evol. Microbiol.">
        <title>The Global Catalogue of Microorganisms (GCM) 10K type strain sequencing project: providing services to taxonomists for standard genome sequencing and annotation.</title>
        <authorList>
            <consortium name="The Broad Institute Genomics Platform"/>
            <consortium name="The Broad Institute Genome Sequencing Center for Infectious Disease"/>
            <person name="Wu L."/>
            <person name="Ma J."/>
        </authorList>
    </citation>
    <scope>NUCLEOTIDE SEQUENCE [LARGE SCALE GENOMIC DNA]</scope>
    <source>
        <strain evidence="5">GH52</strain>
    </source>
</reference>
<keyword evidence="1" id="KW-0677">Repeat</keyword>